<dbReference type="InterPro" id="IPR000061">
    <property type="entry name" value="Surp"/>
</dbReference>
<dbReference type="Proteomes" id="UP001154078">
    <property type="component" value="Chromosome 10"/>
</dbReference>
<evidence type="ECO:0000256" key="1">
    <source>
        <dbReference type="ARBA" id="ARBA00022664"/>
    </source>
</evidence>
<evidence type="ECO:0000256" key="3">
    <source>
        <dbReference type="ARBA" id="ARBA00022884"/>
    </source>
</evidence>
<feature type="region of interest" description="Disordered" evidence="7">
    <location>
        <begin position="589"/>
        <end position="645"/>
    </location>
</feature>
<dbReference type="SUPFAM" id="SSF109905">
    <property type="entry name" value="Surp module (SWAP domain)"/>
    <property type="match status" value="2"/>
</dbReference>
<feature type="domain" description="SURP motif" evidence="8">
    <location>
        <begin position="177"/>
        <end position="230"/>
    </location>
</feature>
<feature type="compositionally biased region" description="Pro residues" evidence="7">
    <location>
        <begin position="266"/>
        <end position="276"/>
    </location>
</feature>
<feature type="region of interest" description="Disordered" evidence="7">
    <location>
        <begin position="545"/>
        <end position="574"/>
    </location>
</feature>
<keyword evidence="1" id="KW-0507">mRNA processing</keyword>
<evidence type="ECO:0000313" key="10">
    <source>
        <dbReference type="EMBL" id="CAH0549074.1"/>
    </source>
</evidence>
<keyword evidence="11" id="KW-1185">Reference proteome</keyword>
<protein>
    <recommendedName>
        <fullName evidence="12">Protein suppressor of white apricot</fullName>
    </recommendedName>
</protein>
<evidence type="ECO:0000313" key="11">
    <source>
        <dbReference type="Proteomes" id="UP001154078"/>
    </source>
</evidence>
<evidence type="ECO:0000256" key="5">
    <source>
        <dbReference type="ARBA" id="ARBA00023163"/>
    </source>
</evidence>
<feature type="compositionally biased region" description="Acidic residues" evidence="7">
    <location>
        <begin position="602"/>
        <end position="612"/>
    </location>
</feature>
<evidence type="ECO:0000259" key="8">
    <source>
        <dbReference type="SMART" id="SM00648"/>
    </source>
</evidence>
<dbReference type="Pfam" id="PF09750">
    <property type="entry name" value="DRY_EERY"/>
    <property type="match status" value="1"/>
</dbReference>
<evidence type="ECO:0000256" key="6">
    <source>
        <dbReference type="ARBA" id="ARBA00023187"/>
    </source>
</evidence>
<dbReference type="Gene3D" id="1.10.10.790">
    <property type="entry name" value="Surp module"/>
    <property type="match status" value="2"/>
</dbReference>
<feature type="compositionally biased region" description="Basic and acidic residues" evidence="7">
    <location>
        <begin position="237"/>
        <end position="246"/>
    </location>
</feature>
<dbReference type="Pfam" id="PF01805">
    <property type="entry name" value="Surp"/>
    <property type="match status" value="2"/>
</dbReference>
<gene>
    <name evidence="10" type="ORF">MELIAE_LOCUS2366</name>
</gene>
<dbReference type="AlphaFoldDB" id="A0A9P0FCX8"/>
<evidence type="ECO:0000256" key="2">
    <source>
        <dbReference type="ARBA" id="ARBA00022737"/>
    </source>
</evidence>
<dbReference type="GO" id="GO:0000395">
    <property type="term" value="P:mRNA 5'-splice site recognition"/>
    <property type="evidence" value="ECO:0007669"/>
    <property type="project" value="TreeGrafter"/>
</dbReference>
<evidence type="ECO:0008006" key="12">
    <source>
        <dbReference type="Google" id="ProtNLM"/>
    </source>
</evidence>
<dbReference type="InterPro" id="IPR019147">
    <property type="entry name" value="SWAP_N_domain"/>
</dbReference>
<sequence length="829" mass="95490">MAQWNNDTGILRKNKPKENHEELLVFGYACKLFRDDERAQHIDQGKHLIPWMGDEKLKIDRYDCRGALSDLKRYEASREGFDARRWLGLSDSDRKLEELCDKERYYSLLINEEEEEMYKEEEAKRQKTNAIQYSYDVPMEPKSQDVPNVPEEEEEYVPLPSLDVPVDINIPKTVKEYARIEKTAKFVCKQGLQMEILIKAKQADNPQFGFLNQGDSLYKFYRHVCSAFKSGRYEGMTHKTEEKEESQGDSGGHYLHPSLIASKTQPEPPLPAPPAIPYKPSANCAYSQLVNRIQGNDPATAPPLPPAAAADQKPSAQMQSFAQLPYEQQQYYQYYYTSQYYEYYKQLAQYQQTCGENSGQTVSPPDFQLDPSMQSYFQQLAYTQYMQHHQQQQQQQQNSNNSYAQIVSNVNKDNPYSASVPTLPPNVVKSSEPIEVKVEPATAEVVLKKPLLSLAAYGSDSEEDDEAEVKEKETFTIPGGETQIVIDKMAAYVSKNGEQFEDIVKAKGDPRFEFLNDSHEHNKYYRSKIRELKGETVVKEVKVEKVTEEDKNEDKEKEKPVVVKEEKEKEKEKKKVIAPVCFSIKKPKEEPAKEIKSALPVEESDDEEEQQEKEETPPQIDVEKPTEDKPQVTEETLETPQCKNGIIDVDDPILEMIDLTFDAEDRRDAKRAEDRIKDKIASAAREKLASATKDKALQMERKKKAALFLKMKSAQISEENKPTQTAEKDKKVEQKSSDKEKRSMDKPRKSSDRDKRRTEEKSRSREKERKGRSPKKDPNVIVEGESEDCKRRKSLKKKKSHKRKRSKSKSRKKSKRKHKRSSSCSSDSS</sequence>
<dbReference type="OrthoDB" id="5836667at2759"/>
<name>A0A9P0FCX8_BRAAE</name>
<dbReference type="PANTHER" id="PTHR13161">
    <property type="entry name" value="SPLICING FACTOR SUPPRESSOR OF WHITE APRICOT"/>
    <property type="match status" value="1"/>
</dbReference>
<keyword evidence="6" id="KW-0508">mRNA splicing</keyword>
<organism evidence="10 11">
    <name type="scientific">Brassicogethes aeneus</name>
    <name type="common">Rape pollen beetle</name>
    <name type="synonym">Meligethes aeneus</name>
    <dbReference type="NCBI Taxonomy" id="1431903"/>
    <lineage>
        <taxon>Eukaryota</taxon>
        <taxon>Metazoa</taxon>
        <taxon>Ecdysozoa</taxon>
        <taxon>Arthropoda</taxon>
        <taxon>Hexapoda</taxon>
        <taxon>Insecta</taxon>
        <taxon>Pterygota</taxon>
        <taxon>Neoptera</taxon>
        <taxon>Endopterygota</taxon>
        <taxon>Coleoptera</taxon>
        <taxon>Polyphaga</taxon>
        <taxon>Cucujiformia</taxon>
        <taxon>Nitidulidae</taxon>
        <taxon>Meligethinae</taxon>
        <taxon>Brassicogethes</taxon>
    </lineage>
</organism>
<dbReference type="SMART" id="SM01141">
    <property type="entry name" value="DRY_EERY"/>
    <property type="match status" value="1"/>
</dbReference>
<feature type="domain" description="SURP motif" evidence="8">
    <location>
        <begin position="483"/>
        <end position="534"/>
    </location>
</feature>
<dbReference type="InterPro" id="IPR035967">
    <property type="entry name" value="SWAP/Surp_sf"/>
</dbReference>
<reference evidence="10" key="1">
    <citation type="submission" date="2021-12" db="EMBL/GenBank/DDBJ databases">
        <authorList>
            <person name="King R."/>
        </authorList>
    </citation>
    <scope>NUCLEOTIDE SEQUENCE</scope>
</reference>
<evidence type="ECO:0000256" key="7">
    <source>
        <dbReference type="SAM" id="MobiDB-lite"/>
    </source>
</evidence>
<dbReference type="SMART" id="SM00648">
    <property type="entry name" value="SWAP"/>
    <property type="match status" value="2"/>
</dbReference>
<evidence type="ECO:0000256" key="4">
    <source>
        <dbReference type="ARBA" id="ARBA00023015"/>
    </source>
</evidence>
<feature type="region of interest" description="Disordered" evidence="7">
    <location>
        <begin position="295"/>
        <end position="314"/>
    </location>
</feature>
<accession>A0A9P0FCX8</accession>
<evidence type="ECO:0000259" key="9">
    <source>
        <dbReference type="SMART" id="SM01141"/>
    </source>
</evidence>
<feature type="compositionally biased region" description="Basic and acidic residues" evidence="7">
    <location>
        <begin position="718"/>
        <end position="778"/>
    </location>
</feature>
<feature type="compositionally biased region" description="Basic residues" evidence="7">
    <location>
        <begin position="791"/>
        <end position="821"/>
    </location>
</feature>
<proteinExistence type="predicted"/>
<dbReference type="GO" id="GO:0003723">
    <property type="term" value="F:RNA binding"/>
    <property type="evidence" value="ECO:0007669"/>
    <property type="project" value="UniProtKB-KW"/>
</dbReference>
<keyword evidence="2" id="KW-0677">Repeat</keyword>
<dbReference type="EMBL" id="OV121141">
    <property type="protein sequence ID" value="CAH0549074.1"/>
    <property type="molecule type" value="Genomic_DNA"/>
</dbReference>
<feature type="domain" description="Suppressor of white apricot N-terminal" evidence="9">
    <location>
        <begin position="21"/>
        <end position="139"/>
    </location>
</feature>
<keyword evidence="5" id="KW-0804">Transcription</keyword>
<feature type="region of interest" description="Disordered" evidence="7">
    <location>
        <begin position="237"/>
        <end position="276"/>
    </location>
</feature>
<feature type="compositionally biased region" description="Basic and acidic residues" evidence="7">
    <location>
        <begin position="613"/>
        <end position="632"/>
    </location>
</feature>
<keyword evidence="3" id="KW-0694">RNA-binding</keyword>
<keyword evidence="4" id="KW-0805">Transcription regulation</keyword>
<feature type="region of interest" description="Disordered" evidence="7">
    <location>
        <begin position="712"/>
        <end position="829"/>
    </location>
</feature>
<dbReference type="PANTHER" id="PTHR13161:SF15">
    <property type="entry name" value="SPLICING FACTOR, SUPPRESSOR OF WHITE-APRICOT HOMOLOG"/>
    <property type="match status" value="1"/>
</dbReference>
<dbReference type="InterPro" id="IPR040397">
    <property type="entry name" value="SWAP"/>
</dbReference>